<feature type="compositionally biased region" description="Low complexity" evidence="8">
    <location>
        <begin position="734"/>
        <end position="755"/>
    </location>
</feature>
<dbReference type="GeneID" id="54479984"/>
<reference evidence="10" key="1">
    <citation type="journal article" date="2020" name="Stud. Mycol.">
        <title>101 Dothideomycetes genomes: a test case for predicting lifestyles and emergence of pathogens.</title>
        <authorList>
            <person name="Haridas S."/>
            <person name="Albert R."/>
            <person name="Binder M."/>
            <person name="Bloem J."/>
            <person name="Labutti K."/>
            <person name="Salamov A."/>
            <person name="Andreopoulos B."/>
            <person name="Baker S."/>
            <person name="Barry K."/>
            <person name="Bills G."/>
            <person name="Bluhm B."/>
            <person name="Cannon C."/>
            <person name="Castanera R."/>
            <person name="Culley D."/>
            <person name="Daum C."/>
            <person name="Ezra D."/>
            <person name="Gonzalez J."/>
            <person name="Henrissat B."/>
            <person name="Kuo A."/>
            <person name="Liang C."/>
            <person name="Lipzen A."/>
            <person name="Lutzoni F."/>
            <person name="Magnuson J."/>
            <person name="Mondo S."/>
            <person name="Nolan M."/>
            <person name="Ohm R."/>
            <person name="Pangilinan J."/>
            <person name="Park H.-J."/>
            <person name="Ramirez L."/>
            <person name="Alfaro M."/>
            <person name="Sun H."/>
            <person name="Tritt A."/>
            <person name="Yoshinaga Y."/>
            <person name="Zwiers L.-H."/>
            <person name="Turgeon B."/>
            <person name="Goodwin S."/>
            <person name="Spatafora J."/>
            <person name="Crous P."/>
            <person name="Grigoriev I."/>
        </authorList>
    </citation>
    <scope>NUCLEOTIDE SEQUENCE</scope>
    <source>
        <strain evidence="10">CBS 121739</strain>
    </source>
</reference>
<gene>
    <name evidence="10" type="ORF">EJ05DRAFT_100313</name>
</gene>
<dbReference type="GO" id="GO:0005634">
    <property type="term" value="C:nucleus"/>
    <property type="evidence" value="ECO:0007669"/>
    <property type="project" value="UniProtKB-SubCell"/>
</dbReference>
<dbReference type="InterPro" id="IPR051615">
    <property type="entry name" value="Transcr_Regulatory_Elem"/>
</dbReference>
<keyword evidence="4" id="KW-0805">Transcription regulation</keyword>
<dbReference type="GO" id="GO:0000981">
    <property type="term" value="F:DNA-binding transcription factor activity, RNA polymerase II-specific"/>
    <property type="evidence" value="ECO:0007669"/>
    <property type="project" value="InterPro"/>
</dbReference>
<evidence type="ECO:0000256" key="3">
    <source>
        <dbReference type="ARBA" id="ARBA00022833"/>
    </source>
</evidence>
<evidence type="ECO:0000256" key="8">
    <source>
        <dbReference type="SAM" id="MobiDB-lite"/>
    </source>
</evidence>
<keyword evidence="2" id="KW-0479">Metal-binding</keyword>
<keyword evidence="6" id="KW-0804">Transcription</keyword>
<name>A0A6A6W1F7_9PEZI</name>
<dbReference type="GO" id="GO:0008270">
    <property type="term" value="F:zinc ion binding"/>
    <property type="evidence" value="ECO:0007669"/>
    <property type="project" value="InterPro"/>
</dbReference>
<feature type="domain" description="Zn(2)-C6 fungal-type" evidence="9">
    <location>
        <begin position="53"/>
        <end position="85"/>
    </location>
</feature>
<dbReference type="SMART" id="SM00906">
    <property type="entry name" value="Fungal_trans"/>
    <property type="match status" value="1"/>
</dbReference>
<dbReference type="InterPro" id="IPR001138">
    <property type="entry name" value="Zn2Cys6_DnaBD"/>
</dbReference>
<dbReference type="SMART" id="SM00066">
    <property type="entry name" value="GAL4"/>
    <property type="match status" value="1"/>
</dbReference>
<protein>
    <recommendedName>
        <fullName evidence="9">Zn(2)-C6 fungal-type domain-containing protein</fullName>
    </recommendedName>
</protein>
<feature type="region of interest" description="Disordered" evidence="8">
    <location>
        <begin position="678"/>
        <end position="819"/>
    </location>
</feature>
<dbReference type="CDD" id="cd12148">
    <property type="entry name" value="fungal_TF_MHR"/>
    <property type="match status" value="1"/>
</dbReference>
<keyword evidence="7" id="KW-0539">Nucleus</keyword>
<evidence type="ECO:0000313" key="11">
    <source>
        <dbReference type="Proteomes" id="UP000799437"/>
    </source>
</evidence>
<comment type="subcellular location">
    <subcellularLocation>
        <location evidence="1">Nucleus</location>
    </subcellularLocation>
</comment>
<dbReference type="EMBL" id="ML996577">
    <property type="protein sequence ID" value="KAF2755407.1"/>
    <property type="molecule type" value="Genomic_DNA"/>
</dbReference>
<dbReference type="PROSITE" id="PS50048">
    <property type="entry name" value="ZN2_CY6_FUNGAL_2"/>
    <property type="match status" value="1"/>
</dbReference>
<feature type="region of interest" description="Disordered" evidence="8">
    <location>
        <begin position="1"/>
        <end position="50"/>
    </location>
</feature>
<evidence type="ECO:0000256" key="7">
    <source>
        <dbReference type="ARBA" id="ARBA00023242"/>
    </source>
</evidence>
<evidence type="ECO:0000256" key="4">
    <source>
        <dbReference type="ARBA" id="ARBA00023015"/>
    </source>
</evidence>
<accession>A0A6A6W1F7</accession>
<keyword evidence="3" id="KW-0862">Zinc</keyword>
<evidence type="ECO:0000256" key="5">
    <source>
        <dbReference type="ARBA" id="ARBA00023125"/>
    </source>
</evidence>
<evidence type="ECO:0000256" key="6">
    <source>
        <dbReference type="ARBA" id="ARBA00023163"/>
    </source>
</evidence>
<dbReference type="PANTHER" id="PTHR31313:SF81">
    <property type="entry name" value="TY1 ENHANCER ACTIVATOR"/>
    <property type="match status" value="1"/>
</dbReference>
<feature type="compositionally biased region" description="Pro residues" evidence="8">
    <location>
        <begin position="802"/>
        <end position="819"/>
    </location>
</feature>
<evidence type="ECO:0000259" key="9">
    <source>
        <dbReference type="PROSITE" id="PS50048"/>
    </source>
</evidence>
<dbReference type="Proteomes" id="UP000799437">
    <property type="component" value="Unassembled WGS sequence"/>
</dbReference>
<dbReference type="InterPro" id="IPR007219">
    <property type="entry name" value="XnlR_reg_dom"/>
</dbReference>
<feature type="compositionally biased region" description="Low complexity" evidence="8">
    <location>
        <begin position="704"/>
        <end position="726"/>
    </location>
</feature>
<evidence type="ECO:0000256" key="1">
    <source>
        <dbReference type="ARBA" id="ARBA00004123"/>
    </source>
</evidence>
<dbReference type="GO" id="GO:0006351">
    <property type="term" value="P:DNA-templated transcription"/>
    <property type="evidence" value="ECO:0007669"/>
    <property type="project" value="InterPro"/>
</dbReference>
<sequence length="954" mass="105118">MVKGEQRPSLTLAKAGSRRPKTPASRPARKTDDDGSESPKFDRPKSRHRASVACVTCRDRRIRCVVPSDDTRCVQCSKTGVQCIIKNDDERRRPISRAYMSSLLDRISMLEQMLVDQGIVPPPANHPPQTRHHGPDELPSVTFSPHMPDSGSENTGDVEKTESFMRTDQFGSATQYMDMEHKAMAPASRDNTTMRHTAPGFPQAQPIPPRDGMVKKLLSTQGHLSFDQLNGRLRYFGPTTNCHVHSGSEVASRELKGFQEHEKRAAHIISLLPTATHAYLMELFWQHYNSVMHVVHQEAFTDDYKHGGRSFYSPYLHVCVLAMGYRFADKARPDMQRLVFARRQSTLHSAAKDMLDSELEQPGGVTSVVALLLLGDLECGVGRDNLGWMYSGMAIRLAFDIGLHLDSRASGFAEREVDIRQMTLWACVIYDKYWAMFLGRPTSMKSADLEIYYLAKQFERLGTCKPAGPGKSLETLIYEALLDLMELAGRISDRSHLHKESQTSLDRDAYSKMVKLDHELNKWYTRLPEPLKWNAENVARAPFSFFLLHQQYHSSLILLHRPFSQYEDDVQKKSGGPISRVAALSRSVCTKHAVCVSKIFWQHRQRFNTKQVCISALQHAGTAATALIAALAFMKDSTERGNNMQYLECIAAALQDMADTYQPAERMSVVLQAVVAELRGPPPDPPPPPPQDLVFSRPVRRDTTTTTTTTTSTSNTPNTNPTTTPTINPPTHTPPLTHDTFATAFAHQTQQTQQHPDPHIHPQTMTPTPPEDHDIIHHHHHNHPTYPIPNPNTPWKPSLALPIPPDSSPPPSSSAPAPRPALTQVLRLNPFAHAHAGFALSSPLVNVQANPTATATANMQTWMGAPAPSPAPNASASASASAAAAASTPLDIDPHELARLASVHFPEMSMSGAGDGGLEGKGGNGAVGGVGVGVGGGVGPYDYMNLDGSDWREW</sequence>
<evidence type="ECO:0000313" key="10">
    <source>
        <dbReference type="EMBL" id="KAF2755407.1"/>
    </source>
</evidence>
<dbReference type="CDD" id="cd00067">
    <property type="entry name" value="GAL4"/>
    <property type="match status" value="1"/>
</dbReference>
<feature type="compositionally biased region" description="Basic and acidic residues" evidence="8">
    <location>
        <begin position="29"/>
        <end position="44"/>
    </location>
</feature>
<dbReference type="GO" id="GO:0003677">
    <property type="term" value="F:DNA binding"/>
    <property type="evidence" value="ECO:0007669"/>
    <property type="project" value="UniProtKB-KW"/>
</dbReference>
<organism evidence="10 11">
    <name type="scientific">Pseudovirgaria hyperparasitica</name>
    <dbReference type="NCBI Taxonomy" id="470096"/>
    <lineage>
        <taxon>Eukaryota</taxon>
        <taxon>Fungi</taxon>
        <taxon>Dikarya</taxon>
        <taxon>Ascomycota</taxon>
        <taxon>Pezizomycotina</taxon>
        <taxon>Dothideomycetes</taxon>
        <taxon>Dothideomycetes incertae sedis</taxon>
        <taxon>Acrospermales</taxon>
        <taxon>Acrospermaceae</taxon>
        <taxon>Pseudovirgaria</taxon>
    </lineage>
</organism>
<feature type="region of interest" description="Disordered" evidence="8">
    <location>
        <begin position="119"/>
        <end position="158"/>
    </location>
</feature>
<dbReference type="AlphaFoldDB" id="A0A6A6W1F7"/>
<dbReference type="InterPro" id="IPR036864">
    <property type="entry name" value="Zn2-C6_fun-type_DNA-bd_sf"/>
</dbReference>
<dbReference type="PROSITE" id="PS00463">
    <property type="entry name" value="ZN2_CY6_FUNGAL_1"/>
    <property type="match status" value="1"/>
</dbReference>
<dbReference type="Gene3D" id="4.10.240.10">
    <property type="entry name" value="Zn(2)-C6 fungal-type DNA-binding domain"/>
    <property type="match status" value="1"/>
</dbReference>
<dbReference type="OrthoDB" id="2154091at2759"/>
<dbReference type="RefSeq" id="XP_033597858.1">
    <property type="nucleotide sequence ID" value="XM_033738930.1"/>
</dbReference>
<feature type="compositionally biased region" description="Pro residues" evidence="8">
    <location>
        <begin position="680"/>
        <end position="691"/>
    </location>
</feature>
<keyword evidence="5" id="KW-0238">DNA-binding</keyword>
<keyword evidence="11" id="KW-1185">Reference proteome</keyword>
<evidence type="ECO:0000256" key="2">
    <source>
        <dbReference type="ARBA" id="ARBA00022723"/>
    </source>
</evidence>
<proteinExistence type="predicted"/>
<dbReference type="Pfam" id="PF04082">
    <property type="entry name" value="Fungal_trans"/>
    <property type="match status" value="1"/>
</dbReference>
<dbReference type="PANTHER" id="PTHR31313">
    <property type="entry name" value="TY1 ENHANCER ACTIVATOR"/>
    <property type="match status" value="1"/>
</dbReference>
<dbReference type="SUPFAM" id="SSF57701">
    <property type="entry name" value="Zn2/Cys6 DNA-binding domain"/>
    <property type="match status" value="1"/>
</dbReference>